<gene>
    <name evidence="2" type="ORF">AAFF_G00090740</name>
</gene>
<evidence type="ECO:0000256" key="1">
    <source>
        <dbReference type="SAM" id="Phobius"/>
    </source>
</evidence>
<dbReference type="Proteomes" id="UP001221898">
    <property type="component" value="Unassembled WGS sequence"/>
</dbReference>
<feature type="transmembrane region" description="Helical" evidence="1">
    <location>
        <begin position="117"/>
        <end position="135"/>
    </location>
</feature>
<comment type="caution">
    <text evidence="2">The sequence shown here is derived from an EMBL/GenBank/DDBJ whole genome shotgun (WGS) entry which is preliminary data.</text>
</comment>
<organism evidence="2 3">
    <name type="scientific">Aldrovandia affinis</name>
    <dbReference type="NCBI Taxonomy" id="143900"/>
    <lineage>
        <taxon>Eukaryota</taxon>
        <taxon>Metazoa</taxon>
        <taxon>Chordata</taxon>
        <taxon>Craniata</taxon>
        <taxon>Vertebrata</taxon>
        <taxon>Euteleostomi</taxon>
        <taxon>Actinopterygii</taxon>
        <taxon>Neopterygii</taxon>
        <taxon>Teleostei</taxon>
        <taxon>Notacanthiformes</taxon>
        <taxon>Halosauridae</taxon>
        <taxon>Aldrovandia</taxon>
    </lineage>
</organism>
<keyword evidence="1" id="KW-1133">Transmembrane helix</keyword>
<sequence>MMLIKRCAGFIHTFRRGHSHKIRKTLEYLWRAYSKPTPEAAKEVMTVLFLCSAIAVVTGAFFFRWMSQMLKYDQPSSATTASLYSVLAFFLLSLVHPIRCTFTIILPTLGTKQGRKLILSTAIMLLALNVIPNIVSNVAVVAQVLKCTAGGLAQSLINSSDLINRAKGELVKEAMKASLDIAPRLREFDHDTMINVSEVKQREGESWLLDTPSTSIYISINYKVLSYSPISCIFISACRDTEVVNFQQVYTWNFSFGSEHCVLEPSEPNTGG</sequence>
<dbReference type="PANTHER" id="PTHR21041:SF3">
    <property type="entry name" value="OSTEOCLAST STIMULATORY TRANSMEMBRANE PROTEIN"/>
    <property type="match status" value="1"/>
</dbReference>
<name>A0AAD7WBT1_9TELE</name>
<dbReference type="PANTHER" id="PTHR21041">
    <property type="entry name" value="DENDRITIC CELL-SPECIFIC TRANSMEMBRANE PROTEIN"/>
    <property type="match status" value="1"/>
</dbReference>
<dbReference type="EMBL" id="JAINUG010000159">
    <property type="protein sequence ID" value="KAJ8391287.1"/>
    <property type="molecule type" value="Genomic_DNA"/>
</dbReference>
<accession>A0AAD7WBT1</accession>
<reference evidence="2" key="1">
    <citation type="journal article" date="2023" name="Science">
        <title>Genome structures resolve the early diversification of teleost fishes.</title>
        <authorList>
            <person name="Parey E."/>
            <person name="Louis A."/>
            <person name="Montfort J."/>
            <person name="Bouchez O."/>
            <person name="Roques C."/>
            <person name="Iampietro C."/>
            <person name="Lluch J."/>
            <person name="Castinel A."/>
            <person name="Donnadieu C."/>
            <person name="Desvignes T."/>
            <person name="Floi Bucao C."/>
            <person name="Jouanno E."/>
            <person name="Wen M."/>
            <person name="Mejri S."/>
            <person name="Dirks R."/>
            <person name="Jansen H."/>
            <person name="Henkel C."/>
            <person name="Chen W.J."/>
            <person name="Zahm M."/>
            <person name="Cabau C."/>
            <person name="Klopp C."/>
            <person name="Thompson A.W."/>
            <person name="Robinson-Rechavi M."/>
            <person name="Braasch I."/>
            <person name="Lecointre G."/>
            <person name="Bobe J."/>
            <person name="Postlethwait J.H."/>
            <person name="Berthelot C."/>
            <person name="Roest Crollius H."/>
            <person name="Guiguen Y."/>
        </authorList>
    </citation>
    <scope>NUCLEOTIDE SEQUENCE</scope>
    <source>
        <strain evidence="2">NC1722</strain>
    </source>
</reference>
<keyword evidence="3" id="KW-1185">Reference proteome</keyword>
<feature type="transmembrane region" description="Helical" evidence="1">
    <location>
        <begin position="83"/>
        <end position="105"/>
    </location>
</feature>
<protein>
    <submittedName>
        <fullName evidence="2">Uncharacterized protein</fullName>
    </submittedName>
</protein>
<keyword evidence="1" id="KW-0812">Transmembrane</keyword>
<proteinExistence type="predicted"/>
<feature type="transmembrane region" description="Helical" evidence="1">
    <location>
        <begin position="44"/>
        <end position="63"/>
    </location>
</feature>
<keyword evidence="1" id="KW-0472">Membrane</keyword>
<evidence type="ECO:0000313" key="3">
    <source>
        <dbReference type="Proteomes" id="UP001221898"/>
    </source>
</evidence>
<dbReference type="AlphaFoldDB" id="A0AAD7WBT1"/>
<dbReference type="InterPro" id="IPR051856">
    <property type="entry name" value="CSR-E3_Ligase_Protein"/>
</dbReference>
<evidence type="ECO:0000313" key="2">
    <source>
        <dbReference type="EMBL" id="KAJ8391287.1"/>
    </source>
</evidence>